<dbReference type="Pfam" id="PF00092">
    <property type="entry name" value="VWA"/>
    <property type="match status" value="1"/>
</dbReference>
<dbReference type="EMBL" id="SWFS01000070">
    <property type="protein sequence ID" value="KAA8917015.1"/>
    <property type="molecule type" value="Genomic_DNA"/>
</dbReference>
<dbReference type="SUPFAM" id="SSF53300">
    <property type="entry name" value="vWA-like"/>
    <property type="match status" value="1"/>
</dbReference>
<dbReference type="GO" id="GO:0008270">
    <property type="term" value="F:zinc ion binding"/>
    <property type="evidence" value="ECO:0007669"/>
    <property type="project" value="UniProtKB-KW"/>
</dbReference>
<gene>
    <name evidence="5" type="ORF">TRICI_000831</name>
</gene>
<evidence type="ECO:0000259" key="3">
    <source>
        <dbReference type="PROSITE" id="PS50089"/>
    </source>
</evidence>
<dbReference type="OrthoDB" id="299997at2759"/>
<dbReference type="VEuPathDB" id="FungiDB:TRICI_000831"/>
<evidence type="ECO:0000256" key="1">
    <source>
        <dbReference type="PROSITE-ProRule" id="PRU00175"/>
    </source>
</evidence>
<feature type="region of interest" description="Disordered" evidence="2">
    <location>
        <begin position="247"/>
        <end position="308"/>
    </location>
</feature>
<keyword evidence="1" id="KW-0862">Zinc</keyword>
<dbReference type="Gene3D" id="3.40.50.410">
    <property type="entry name" value="von Willebrand factor, type A domain"/>
    <property type="match status" value="1"/>
</dbReference>
<dbReference type="InterPro" id="IPR001841">
    <property type="entry name" value="Znf_RING"/>
</dbReference>
<dbReference type="SUPFAM" id="SSF50729">
    <property type="entry name" value="PH domain-like"/>
    <property type="match status" value="1"/>
</dbReference>
<keyword evidence="1" id="KW-0863">Zinc-finger</keyword>
<dbReference type="PANTHER" id="PTHR10579:SF43">
    <property type="entry name" value="ZINC FINGER (C3HC4-TYPE RING FINGER) FAMILY PROTEIN"/>
    <property type="match status" value="1"/>
</dbReference>
<keyword evidence="1" id="KW-0479">Metal-binding</keyword>
<evidence type="ECO:0000313" key="5">
    <source>
        <dbReference type="EMBL" id="KAA8917015.1"/>
    </source>
</evidence>
<feature type="domain" description="RING-type" evidence="3">
    <location>
        <begin position="171"/>
        <end position="226"/>
    </location>
</feature>
<feature type="region of interest" description="Disordered" evidence="2">
    <location>
        <begin position="335"/>
        <end position="355"/>
    </location>
</feature>
<keyword evidence="6" id="KW-1185">Reference proteome</keyword>
<dbReference type="CDD" id="cd16448">
    <property type="entry name" value="RING-H2"/>
    <property type="match status" value="1"/>
</dbReference>
<feature type="domain" description="VWFA" evidence="4">
    <location>
        <begin position="566"/>
        <end position="739"/>
    </location>
</feature>
<feature type="region of interest" description="Disordered" evidence="2">
    <location>
        <begin position="116"/>
        <end position="153"/>
    </location>
</feature>
<proteinExistence type="predicted"/>
<feature type="compositionally biased region" description="Low complexity" evidence="2">
    <location>
        <begin position="267"/>
        <end position="304"/>
    </location>
</feature>
<feature type="region of interest" description="Disordered" evidence="2">
    <location>
        <begin position="879"/>
        <end position="898"/>
    </location>
</feature>
<dbReference type="CDD" id="cd00821">
    <property type="entry name" value="PH"/>
    <property type="match status" value="1"/>
</dbReference>
<dbReference type="AlphaFoldDB" id="A0A642VCS3"/>
<accession>A0A642VCS3</accession>
<name>A0A642VCS3_9ASCO</name>
<sequence>MTDQKSAIVFSLAEPRGCRGLAPCKPNPEVVFNVYVKIFDEANRTSLSDLLRETPTTPKFKTSFLNSPSTNTVSGCGDYETDLRSVRSNSTTSENIVKTRLMIPRNMSEYGSRLIEPLRLPKRKNKKDPQQQQQQQQKKDSPKTPPPVKPYVHSKAQSGMRFDKSLQGGSCCFCEELLEYTMAGEGVLSLSCGHVSHFQCLSELMDMGALKPDDNTSGLPVCPNCDQLAKPLDGSAYHDMVKSKLLRDEPTTPPMPKFTQPNNNFYSSPQSQRTATTTTTATTKTSSRSGSSSYASSPESPASSLGDCTTCNGNRYADSPPDTLSKFNDRRRSFSVPFRPPATASTSSPTASAPEVSIVSEVEEVAPSSSREHFAKFLISVSVRNDIFNKNRFRPSWADADIKNRVAKRLKYTVQDWRHLNFSQFGKLRLCDKFLVSRDQLSWQDMTCYLFDNILLLVREYENGGDRSVYIKASIDIQSDLKSVFVSTQLHEKILSIKQEANGQSLYLYGQDSSTVENWYASFVDPKTQFPINETSTINPCSTSHDLSPSTRTSLSMGVTTKPPIDVVVAIPICGLPQENKFACIKATLTKMLGQMGPLDRLGVVIYSNGQSYATPLKRANWADWPETIRRIRGIGHGEKNDISEALSSSLKVFECREDANPVSVLYLLGDSSNVKTSRDSFSALVDEFAFRDITVHSFGCTVTHKPDTLLRICSKSQGSYFYVREWKELESCVLGRDMADKSYTHKDVELRLTPKTEVSITSVAGAETSISTDVLEEADGTTPTTPSLKRFNLGSLRKVDLGNMSAGQTKEILVQVALPPKPILLHRSRSEIIDLFDVSLSYKAFKENNEMPAESCIMGTGSITLNLDATMEPPITPLDTTMPPPTPSTAGGGPSSDFPPSPIYGDIVFANEVLVNAPMFLAVQKHNIHVIRRRIQLAAARNMELALNHIQEGDVNAAYRVLMDSRPLMKGLVEMCSTTKENDDYLYVQTKQMMQILDKDVSRIAQAALKPIAFENDIRKWVIQTICILKNQMAFTTRCDIEAFFLQPNYEVNRL</sequence>
<dbReference type="Pfam" id="PF15411">
    <property type="entry name" value="PH_10"/>
    <property type="match status" value="1"/>
</dbReference>
<comment type="caution">
    <text evidence="5">The sequence shown here is derived from an EMBL/GenBank/DDBJ whole genome shotgun (WGS) entry which is preliminary data.</text>
</comment>
<dbReference type="InterPro" id="IPR002035">
    <property type="entry name" value="VWF_A"/>
</dbReference>
<dbReference type="PANTHER" id="PTHR10579">
    <property type="entry name" value="CALCIUM-ACTIVATED CHLORIDE CHANNEL REGULATOR"/>
    <property type="match status" value="1"/>
</dbReference>
<dbReference type="PROSITE" id="PS50089">
    <property type="entry name" value="ZF_RING_2"/>
    <property type="match status" value="1"/>
</dbReference>
<dbReference type="InterPro" id="IPR036465">
    <property type="entry name" value="vWFA_dom_sf"/>
</dbReference>
<evidence type="ECO:0000256" key="2">
    <source>
        <dbReference type="SAM" id="MobiDB-lite"/>
    </source>
</evidence>
<dbReference type="InterPro" id="IPR051266">
    <property type="entry name" value="CLCR"/>
</dbReference>
<organism evidence="5 6">
    <name type="scientific">Trichomonascus ciferrii</name>
    <dbReference type="NCBI Taxonomy" id="44093"/>
    <lineage>
        <taxon>Eukaryota</taxon>
        <taxon>Fungi</taxon>
        <taxon>Dikarya</taxon>
        <taxon>Ascomycota</taxon>
        <taxon>Saccharomycotina</taxon>
        <taxon>Dipodascomycetes</taxon>
        <taxon>Dipodascales</taxon>
        <taxon>Trichomonascaceae</taxon>
        <taxon>Trichomonascus</taxon>
        <taxon>Trichomonascus ciferrii complex</taxon>
    </lineage>
</organism>
<dbReference type="Proteomes" id="UP000761534">
    <property type="component" value="Unassembled WGS sequence"/>
</dbReference>
<dbReference type="PROSITE" id="PS50234">
    <property type="entry name" value="VWFA"/>
    <property type="match status" value="1"/>
</dbReference>
<evidence type="ECO:0000259" key="4">
    <source>
        <dbReference type="PROSITE" id="PS50234"/>
    </source>
</evidence>
<dbReference type="SUPFAM" id="SSF57850">
    <property type="entry name" value="RING/U-box"/>
    <property type="match status" value="1"/>
</dbReference>
<evidence type="ECO:0000313" key="6">
    <source>
        <dbReference type="Proteomes" id="UP000761534"/>
    </source>
</evidence>
<protein>
    <submittedName>
        <fullName evidence="5">Uncharacterized protein</fullName>
    </submittedName>
</protein>
<reference evidence="5" key="1">
    <citation type="journal article" date="2019" name="G3 (Bethesda)">
        <title>Genome Assemblies of Two Rare Opportunistic Yeast Pathogens: Diutina rugosa (syn. Candida rugosa) and Trichomonascus ciferrii (syn. Candida ciferrii).</title>
        <authorList>
            <person name="Mixao V."/>
            <person name="Saus E."/>
            <person name="Hansen A.P."/>
            <person name="Lass-Florl C."/>
            <person name="Gabaldon T."/>
        </authorList>
    </citation>
    <scope>NUCLEOTIDE SEQUENCE</scope>
    <source>
        <strain evidence="5">CBS 4856</strain>
    </source>
</reference>